<keyword evidence="1" id="KW-1133">Transmembrane helix</keyword>
<accession>A0A3M0L2F8</accession>
<reference evidence="2 3" key="1">
    <citation type="submission" date="2018-07" db="EMBL/GenBank/DDBJ databases">
        <title>A high quality draft genome assembly of the barn swallow (H. rustica rustica).</title>
        <authorList>
            <person name="Formenti G."/>
            <person name="Chiara M."/>
            <person name="Poveda L."/>
            <person name="Francoijs K.-J."/>
            <person name="Bonisoli-Alquati A."/>
            <person name="Canova L."/>
            <person name="Gianfranceschi L."/>
            <person name="Horner D.S."/>
            <person name="Saino N."/>
        </authorList>
    </citation>
    <scope>NUCLEOTIDE SEQUENCE [LARGE SCALE GENOMIC DNA]</scope>
    <source>
        <strain evidence="2">Chelidonia</strain>
        <tissue evidence="2">Blood</tissue>
    </source>
</reference>
<comment type="caution">
    <text evidence="2">The sequence shown here is derived from an EMBL/GenBank/DDBJ whole genome shotgun (WGS) entry which is preliminary data.</text>
</comment>
<name>A0A3M0L2F8_HIRRU</name>
<keyword evidence="1" id="KW-0472">Membrane</keyword>
<keyword evidence="1" id="KW-0812">Transmembrane</keyword>
<proteinExistence type="predicted"/>
<dbReference type="EMBL" id="QRBI01000095">
    <property type="protein sequence ID" value="RMC19276.1"/>
    <property type="molecule type" value="Genomic_DNA"/>
</dbReference>
<evidence type="ECO:0000256" key="1">
    <source>
        <dbReference type="SAM" id="Phobius"/>
    </source>
</evidence>
<feature type="transmembrane region" description="Helical" evidence="1">
    <location>
        <begin position="12"/>
        <end position="32"/>
    </location>
</feature>
<gene>
    <name evidence="2" type="ORF">DUI87_03883</name>
</gene>
<protein>
    <submittedName>
        <fullName evidence="2">Uncharacterized protein</fullName>
    </submittedName>
</protein>
<dbReference type="AlphaFoldDB" id="A0A3M0L2F8"/>
<evidence type="ECO:0000313" key="2">
    <source>
        <dbReference type="EMBL" id="RMC19276.1"/>
    </source>
</evidence>
<organism evidence="2 3">
    <name type="scientific">Hirundo rustica rustica</name>
    <dbReference type="NCBI Taxonomy" id="333673"/>
    <lineage>
        <taxon>Eukaryota</taxon>
        <taxon>Metazoa</taxon>
        <taxon>Chordata</taxon>
        <taxon>Craniata</taxon>
        <taxon>Vertebrata</taxon>
        <taxon>Euteleostomi</taxon>
        <taxon>Archelosauria</taxon>
        <taxon>Archosauria</taxon>
        <taxon>Dinosauria</taxon>
        <taxon>Saurischia</taxon>
        <taxon>Theropoda</taxon>
        <taxon>Coelurosauria</taxon>
        <taxon>Aves</taxon>
        <taxon>Neognathae</taxon>
        <taxon>Neoaves</taxon>
        <taxon>Telluraves</taxon>
        <taxon>Australaves</taxon>
        <taxon>Passeriformes</taxon>
        <taxon>Sylvioidea</taxon>
        <taxon>Hirundinidae</taxon>
        <taxon>Hirundo</taxon>
    </lineage>
</organism>
<dbReference type="Proteomes" id="UP000269221">
    <property type="component" value="Unassembled WGS sequence"/>
</dbReference>
<dbReference type="STRING" id="333673.A0A3M0L2F8"/>
<keyword evidence="3" id="KW-1185">Reference proteome</keyword>
<sequence length="216" mass="24128">MASVSCIIMPAPTAIVAIGNCVCLKLFICYILREVKPGSSAYTDSWLKTVLSYSVSGCLGEEINPYVATATLQEVVESDKVTSESPFLQAKQPQLPQSFLTGLEFQVLQQPRCPPLEALKHLNVLPKLRGPELDAALKFMKHMKKHVHFLNVCWFLISVFYCDVIELGSYGNLKYYDTMTEEGKFKERASILHKIAKKKCQVEDSERQNGAANHGP</sequence>
<feature type="transmembrane region" description="Helical" evidence="1">
    <location>
        <begin position="147"/>
        <end position="170"/>
    </location>
</feature>
<dbReference type="OrthoDB" id="2127281at2759"/>
<evidence type="ECO:0000313" key="3">
    <source>
        <dbReference type="Proteomes" id="UP000269221"/>
    </source>
</evidence>